<comment type="similarity">
    <text evidence="2">Belongs to the CbiQ family.</text>
</comment>
<evidence type="ECO:0000256" key="7">
    <source>
        <dbReference type="SAM" id="Phobius"/>
    </source>
</evidence>
<keyword evidence="3" id="KW-1003">Cell membrane</keyword>
<gene>
    <name evidence="8" type="primary">cbiQ</name>
    <name evidence="8" type="ORF">DM558_06515</name>
</gene>
<accession>A0A3Q9JLK8</accession>
<dbReference type="AlphaFoldDB" id="A0A3Q9JLK8"/>
<dbReference type="EMBL" id="CP029822">
    <property type="protein sequence ID" value="AZS50450.1"/>
    <property type="molecule type" value="Genomic_DNA"/>
</dbReference>
<evidence type="ECO:0000256" key="4">
    <source>
        <dbReference type="ARBA" id="ARBA00022692"/>
    </source>
</evidence>
<dbReference type="KEGG" id="emo:DM558_06515"/>
<feature type="transmembrane region" description="Helical" evidence="7">
    <location>
        <begin position="66"/>
        <end position="86"/>
    </location>
</feature>
<feature type="transmembrane region" description="Helical" evidence="7">
    <location>
        <begin position="147"/>
        <end position="166"/>
    </location>
</feature>
<proteinExistence type="inferred from homology"/>
<protein>
    <submittedName>
        <fullName evidence="8">Cobalt ECF transporter T component CbiQ</fullName>
    </submittedName>
</protein>
<dbReference type="CDD" id="cd16914">
    <property type="entry name" value="EcfT"/>
    <property type="match status" value="1"/>
</dbReference>
<evidence type="ECO:0000256" key="6">
    <source>
        <dbReference type="ARBA" id="ARBA00023136"/>
    </source>
</evidence>
<feature type="transmembrane region" description="Helical" evidence="7">
    <location>
        <begin position="178"/>
        <end position="200"/>
    </location>
</feature>
<keyword evidence="5 7" id="KW-1133">Transmembrane helix</keyword>
<dbReference type="InterPro" id="IPR012809">
    <property type="entry name" value="ECF_CbiQ"/>
</dbReference>
<dbReference type="Proteomes" id="UP000273143">
    <property type="component" value="Chromosome"/>
</dbReference>
<dbReference type="PANTHER" id="PTHR43723">
    <property type="entry name" value="COBALT TRANSPORT PROTEIN CBIQ"/>
    <property type="match status" value="1"/>
</dbReference>
<name>A0A3Q9JLK8_9GAMM</name>
<keyword evidence="4 7" id="KW-0812">Transmembrane</keyword>
<evidence type="ECO:0000256" key="2">
    <source>
        <dbReference type="ARBA" id="ARBA00008564"/>
    </source>
</evidence>
<keyword evidence="6 7" id="KW-0472">Membrane</keyword>
<organism evidence="8 9">
    <name type="scientific">Entomomonas moraniae</name>
    <dbReference type="NCBI Taxonomy" id="2213226"/>
    <lineage>
        <taxon>Bacteria</taxon>
        <taxon>Pseudomonadati</taxon>
        <taxon>Pseudomonadota</taxon>
        <taxon>Gammaproteobacteria</taxon>
        <taxon>Pseudomonadales</taxon>
        <taxon>Pseudomonadaceae</taxon>
        <taxon>Entomomonas</taxon>
    </lineage>
</organism>
<keyword evidence="9" id="KW-1185">Reference proteome</keyword>
<evidence type="ECO:0000313" key="9">
    <source>
        <dbReference type="Proteomes" id="UP000273143"/>
    </source>
</evidence>
<dbReference type="InterPro" id="IPR003339">
    <property type="entry name" value="ABC/ECF_trnsptr_transmembrane"/>
</dbReference>
<dbReference type="Pfam" id="PF02361">
    <property type="entry name" value="CbiQ"/>
    <property type="match status" value="1"/>
</dbReference>
<evidence type="ECO:0000256" key="3">
    <source>
        <dbReference type="ARBA" id="ARBA00022475"/>
    </source>
</evidence>
<dbReference type="RefSeq" id="WP_127162808.1">
    <property type="nucleotide sequence ID" value="NZ_CP029822.1"/>
</dbReference>
<reference evidence="9" key="1">
    <citation type="submission" date="2018-06" db="EMBL/GenBank/DDBJ databases">
        <title>Complete genome of Pseudomonas insecticola strain QZS01.</title>
        <authorList>
            <person name="Wang J."/>
            <person name="Su Q."/>
        </authorList>
    </citation>
    <scope>NUCLEOTIDE SEQUENCE [LARGE SCALE GENOMIC DNA]</scope>
    <source>
        <strain evidence="9">QZS01</strain>
    </source>
</reference>
<dbReference type="InterPro" id="IPR052770">
    <property type="entry name" value="Cobalt_transport_CbiQ"/>
</dbReference>
<dbReference type="NCBIfam" id="TIGR02454">
    <property type="entry name" value="ECF_T_CbiQ"/>
    <property type="match status" value="1"/>
</dbReference>
<feature type="transmembrane region" description="Helical" evidence="7">
    <location>
        <begin position="115"/>
        <end position="135"/>
    </location>
</feature>
<feature type="transmembrane region" description="Helical" evidence="7">
    <location>
        <begin position="22"/>
        <end position="54"/>
    </location>
</feature>
<comment type="subcellular location">
    <subcellularLocation>
        <location evidence="1">Cell membrane</location>
        <topology evidence="1">Multi-pass membrane protein</topology>
    </subcellularLocation>
</comment>
<evidence type="ECO:0000256" key="5">
    <source>
        <dbReference type="ARBA" id="ARBA00022989"/>
    </source>
</evidence>
<sequence length="225" mass="25800">MLEIDHYAYQSRWRTVNPLFKAAAYIILLLIALCTFWWLQIVILLVLAPISCYVTRISLGKYCKWMMVPFSFLLVSMLGILVSFAWEANSLLVSFPVGSLYIGISADSLAVAQNAFFRSLSCLAVTYLFVLTTPFDQLIYIGKKLRVPNVLLETILLTYRFIFIFLDEVVAIKRAQTLRFGYISMATSYRSLGMLITMLFSRVLSRYSQMTIALETKLFKGDFHL</sequence>
<dbReference type="PANTHER" id="PTHR43723:SF1">
    <property type="entry name" value="COBALT TRANSPORT PROTEIN CBIQ"/>
    <property type="match status" value="1"/>
</dbReference>
<evidence type="ECO:0000256" key="1">
    <source>
        <dbReference type="ARBA" id="ARBA00004651"/>
    </source>
</evidence>
<dbReference type="GO" id="GO:0043190">
    <property type="term" value="C:ATP-binding cassette (ABC) transporter complex"/>
    <property type="evidence" value="ECO:0007669"/>
    <property type="project" value="InterPro"/>
</dbReference>
<dbReference type="GO" id="GO:0006824">
    <property type="term" value="P:cobalt ion transport"/>
    <property type="evidence" value="ECO:0007669"/>
    <property type="project" value="InterPro"/>
</dbReference>
<evidence type="ECO:0000313" key="8">
    <source>
        <dbReference type="EMBL" id="AZS50450.1"/>
    </source>
</evidence>